<sequence length="81" mass="9582">MHSKQTVRYFCEKYPSGNCYYYKQEIITCKSWNEPGSLQWGRKRPVTKQTFMLRKKEGYKCQTVACHKSPAAILPFRKVKA</sequence>
<dbReference type="STRING" id="1601833.SAMN05518684_101320"/>
<evidence type="ECO:0000313" key="2">
    <source>
        <dbReference type="Proteomes" id="UP000198571"/>
    </source>
</evidence>
<name>A0A1H9PHV3_9BACI</name>
<protein>
    <submittedName>
        <fullName evidence="1">Uncharacterized protein</fullName>
    </submittedName>
</protein>
<organism evidence="1 2">
    <name type="scientific">Salipaludibacillus aurantiacus</name>
    <dbReference type="NCBI Taxonomy" id="1601833"/>
    <lineage>
        <taxon>Bacteria</taxon>
        <taxon>Bacillati</taxon>
        <taxon>Bacillota</taxon>
        <taxon>Bacilli</taxon>
        <taxon>Bacillales</taxon>
        <taxon>Bacillaceae</taxon>
    </lineage>
</organism>
<reference evidence="2" key="1">
    <citation type="submission" date="2016-10" db="EMBL/GenBank/DDBJ databases">
        <authorList>
            <person name="Varghese N."/>
            <person name="Submissions S."/>
        </authorList>
    </citation>
    <scope>NUCLEOTIDE SEQUENCE [LARGE SCALE GENOMIC DNA]</scope>
    <source>
        <strain evidence="2">S9</strain>
    </source>
</reference>
<dbReference type="OrthoDB" id="2878733at2"/>
<evidence type="ECO:0000313" key="1">
    <source>
        <dbReference type="EMBL" id="SER47670.1"/>
    </source>
</evidence>
<dbReference type="AlphaFoldDB" id="A0A1H9PHV3"/>
<dbReference type="EMBL" id="FOGT01000001">
    <property type="protein sequence ID" value="SER47670.1"/>
    <property type="molecule type" value="Genomic_DNA"/>
</dbReference>
<dbReference type="RefSeq" id="WP_093047245.1">
    <property type="nucleotide sequence ID" value="NZ_FOGT01000001.1"/>
</dbReference>
<proteinExistence type="predicted"/>
<dbReference type="Proteomes" id="UP000198571">
    <property type="component" value="Unassembled WGS sequence"/>
</dbReference>
<keyword evidence="2" id="KW-1185">Reference proteome</keyword>
<accession>A0A1H9PHV3</accession>
<gene>
    <name evidence="1" type="ORF">SAMN05518684_101320</name>
</gene>